<feature type="transmembrane region" description="Helical" evidence="7">
    <location>
        <begin position="259"/>
        <end position="281"/>
    </location>
</feature>
<feature type="transmembrane region" description="Helical" evidence="7">
    <location>
        <begin position="493"/>
        <end position="515"/>
    </location>
</feature>
<gene>
    <name evidence="8" type="ORF">M407DRAFT_79332</name>
</gene>
<dbReference type="GO" id="GO:1990961">
    <property type="term" value="P:xenobiotic detoxification by transmembrane export across the plasma membrane"/>
    <property type="evidence" value="ECO:0007669"/>
    <property type="project" value="InterPro"/>
</dbReference>
<dbReference type="Proteomes" id="UP000054248">
    <property type="component" value="Unassembled WGS sequence"/>
</dbReference>
<keyword evidence="9" id="KW-1185">Reference proteome</keyword>
<dbReference type="Pfam" id="PF01554">
    <property type="entry name" value="MatE"/>
    <property type="match status" value="2"/>
</dbReference>
<feature type="transmembrane region" description="Helical" evidence="7">
    <location>
        <begin position="192"/>
        <end position="212"/>
    </location>
</feature>
<reference evidence="8 9" key="1">
    <citation type="submission" date="2014-04" db="EMBL/GenBank/DDBJ databases">
        <authorList>
            <consortium name="DOE Joint Genome Institute"/>
            <person name="Kuo A."/>
            <person name="Girlanda M."/>
            <person name="Perotto S."/>
            <person name="Kohler A."/>
            <person name="Nagy L.G."/>
            <person name="Floudas D."/>
            <person name="Copeland A."/>
            <person name="Barry K.W."/>
            <person name="Cichocki N."/>
            <person name="Veneault-Fourrey C."/>
            <person name="LaButti K."/>
            <person name="Lindquist E.A."/>
            <person name="Lipzen A."/>
            <person name="Lundell T."/>
            <person name="Morin E."/>
            <person name="Murat C."/>
            <person name="Sun H."/>
            <person name="Tunlid A."/>
            <person name="Henrissat B."/>
            <person name="Grigoriev I.V."/>
            <person name="Hibbett D.S."/>
            <person name="Martin F."/>
            <person name="Nordberg H.P."/>
            <person name="Cantor M.N."/>
            <person name="Hua S.X."/>
        </authorList>
    </citation>
    <scope>NUCLEOTIDE SEQUENCE [LARGE SCALE GENOMIC DNA]</scope>
    <source>
        <strain evidence="8 9">MUT 4182</strain>
    </source>
</reference>
<feature type="transmembrane region" description="Helical" evidence="7">
    <location>
        <begin position="463"/>
        <end position="487"/>
    </location>
</feature>
<sequence>MSYGTHQAPDETAPLLSTPLNAATAFDTAFAGPLVDAVIDESDEDSDTETEARAGGSKSQPHSAGATVAALGKEAKIIIGYSVPVLITQLLEYSLSIASVISIGHLSTVELAASTLGSMTAAVTGWSIIIGMVSALDTLLPQAWGGPPEHRFLVGLWTQRMTVVIAIILVPIVIIWHSSHAILLFLRQDEDVAYYASIYLKWLSIGIPAYAFNYITRKYYQSIGLLHVPSVLILVIAPLNALLNWILVWGPGPFAPIRLGFIGAPIASAFSYNLISVGYLVHAYVWAPREAWHPISDAKSLGEVFKSEALGFLVRLGAAGVGQTASEWWSWELTDIGLTRLGPVTLASQSVLLVSASTSYQLSFAISAAASVRIGNLVGSGNAFRARAAAYVALLLVMCTGSFSSMVFLIFRKSWGYLFNGDAEVVNLVAEVLPLVALFQILDGLGSMTGSILRLTGMQFTGALLNLTGYYVIGIPIGLIITFWYPAWNLGLLGLWIGLSIALSYTSVIGLWYSLRTDWSDEVEKAKLRLKAGDHATGIGH</sequence>
<dbReference type="GO" id="GO:0015297">
    <property type="term" value="F:antiporter activity"/>
    <property type="evidence" value="ECO:0007669"/>
    <property type="project" value="InterPro"/>
</dbReference>
<evidence type="ECO:0000313" key="8">
    <source>
        <dbReference type="EMBL" id="KIO22310.1"/>
    </source>
</evidence>
<dbReference type="OrthoDB" id="2126698at2759"/>
<accession>A0A0C3Q1X8</accession>
<dbReference type="EMBL" id="KN823113">
    <property type="protein sequence ID" value="KIO22310.1"/>
    <property type="molecule type" value="Genomic_DNA"/>
</dbReference>
<proteinExistence type="inferred from homology"/>
<name>A0A0C3Q1X8_9AGAM</name>
<dbReference type="HOGENOM" id="CLU_012893_1_2_1"/>
<evidence type="ECO:0000256" key="1">
    <source>
        <dbReference type="ARBA" id="ARBA00004141"/>
    </source>
</evidence>
<organism evidence="8 9">
    <name type="scientific">Tulasnella calospora MUT 4182</name>
    <dbReference type="NCBI Taxonomy" id="1051891"/>
    <lineage>
        <taxon>Eukaryota</taxon>
        <taxon>Fungi</taxon>
        <taxon>Dikarya</taxon>
        <taxon>Basidiomycota</taxon>
        <taxon>Agaricomycotina</taxon>
        <taxon>Agaricomycetes</taxon>
        <taxon>Cantharellales</taxon>
        <taxon>Tulasnellaceae</taxon>
        <taxon>Tulasnella</taxon>
    </lineage>
</organism>
<evidence type="ECO:0000313" key="9">
    <source>
        <dbReference type="Proteomes" id="UP000054248"/>
    </source>
</evidence>
<dbReference type="InterPro" id="IPR002528">
    <property type="entry name" value="MATE_fam"/>
</dbReference>
<reference evidence="9" key="2">
    <citation type="submission" date="2015-01" db="EMBL/GenBank/DDBJ databases">
        <title>Evolutionary Origins and Diversification of the Mycorrhizal Mutualists.</title>
        <authorList>
            <consortium name="DOE Joint Genome Institute"/>
            <consortium name="Mycorrhizal Genomics Consortium"/>
            <person name="Kohler A."/>
            <person name="Kuo A."/>
            <person name="Nagy L.G."/>
            <person name="Floudas D."/>
            <person name="Copeland A."/>
            <person name="Barry K.W."/>
            <person name="Cichocki N."/>
            <person name="Veneault-Fourrey C."/>
            <person name="LaButti K."/>
            <person name="Lindquist E.A."/>
            <person name="Lipzen A."/>
            <person name="Lundell T."/>
            <person name="Morin E."/>
            <person name="Murat C."/>
            <person name="Riley R."/>
            <person name="Ohm R."/>
            <person name="Sun H."/>
            <person name="Tunlid A."/>
            <person name="Henrissat B."/>
            <person name="Grigoriev I.V."/>
            <person name="Hibbett D.S."/>
            <person name="Martin F."/>
        </authorList>
    </citation>
    <scope>NUCLEOTIDE SEQUENCE [LARGE SCALE GENOMIC DNA]</scope>
    <source>
        <strain evidence="9">MUT 4182</strain>
    </source>
</reference>
<feature type="transmembrane region" description="Helical" evidence="7">
    <location>
        <begin position="224"/>
        <end position="247"/>
    </location>
</feature>
<comment type="subcellular location">
    <subcellularLocation>
        <location evidence="1">Membrane</location>
        <topology evidence="1">Multi-pass membrane protein</topology>
    </subcellularLocation>
</comment>
<evidence type="ECO:0000256" key="2">
    <source>
        <dbReference type="ARBA" id="ARBA00010199"/>
    </source>
</evidence>
<comment type="similarity">
    <text evidence="2">Belongs to the multi antimicrobial extrusion (MATE) (TC 2.A.66.1) family.</text>
</comment>
<evidence type="ECO:0000256" key="4">
    <source>
        <dbReference type="ARBA" id="ARBA00022989"/>
    </source>
</evidence>
<dbReference type="InterPro" id="IPR045069">
    <property type="entry name" value="MATE_euk"/>
</dbReference>
<evidence type="ECO:0000256" key="5">
    <source>
        <dbReference type="ARBA" id="ARBA00023136"/>
    </source>
</evidence>
<keyword evidence="3 7" id="KW-0812">Transmembrane</keyword>
<feature type="transmembrane region" description="Helical" evidence="7">
    <location>
        <begin position="161"/>
        <end position="186"/>
    </location>
</feature>
<protein>
    <recommendedName>
        <fullName evidence="10">Polysaccharide biosynthesis protein C-terminal domain-containing protein</fullName>
    </recommendedName>
</protein>
<feature type="transmembrane region" description="Helical" evidence="7">
    <location>
        <begin position="388"/>
        <end position="411"/>
    </location>
</feature>
<dbReference type="CDD" id="cd13132">
    <property type="entry name" value="MATE_eukaryotic"/>
    <property type="match status" value="1"/>
</dbReference>
<keyword evidence="5 7" id="KW-0472">Membrane</keyword>
<evidence type="ECO:0008006" key="10">
    <source>
        <dbReference type="Google" id="ProtNLM"/>
    </source>
</evidence>
<evidence type="ECO:0000256" key="3">
    <source>
        <dbReference type="ARBA" id="ARBA00022692"/>
    </source>
</evidence>
<feature type="transmembrane region" description="Helical" evidence="7">
    <location>
        <begin position="423"/>
        <end position="442"/>
    </location>
</feature>
<dbReference type="GO" id="GO:0042910">
    <property type="term" value="F:xenobiotic transmembrane transporter activity"/>
    <property type="evidence" value="ECO:0007669"/>
    <property type="project" value="InterPro"/>
</dbReference>
<evidence type="ECO:0000256" key="6">
    <source>
        <dbReference type="SAM" id="MobiDB-lite"/>
    </source>
</evidence>
<feature type="region of interest" description="Disordered" evidence="6">
    <location>
        <begin position="42"/>
        <end position="65"/>
    </location>
</feature>
<dbReference type="NCBIfam" id="TIGR00797">
    <property type="entry name" value="matE"/>
    <property type="match status" value="1"/>
</dbReference>
<dbReference type="GO" id="GO:0016020">
    <property type="term" value="C:membrane"/>
    <property type="evidence" value="ECO:0007669"/>
    <property type="project" value="UniProtKB-SubCell"/>
</dbReference>
<dbReference type="PANTHER" id="PTHR11206">
    <property type="entry name" value="MULTIDRUG RESISTANCE PROTEIN"/>
    <property type="match status" value="1"/>
</dbReference>
<dbReference type="AlphaFoldDB" id="A0A0C3Q1X8"/>
<keyword evidence="4 7" id="KW-1133">Transmembrane helix</keyword>
<evidence type="ECO:0000256" key="7">
    <source>
        <dbReference type="SAM" id="Phobius"/>
    </source>
</evidence>
<dbReference type="STRING" id="1051891.A0A0C3Q1X8"/>